<name>A0A5S5D4K6_9SPHI</name>
<dbReference type="EMBL" id="VNHX01000024">
    <property type="protein sequence ID" value="TYP90228.1"/>
    <property type="molecule type" value="Genomic_DNA"/>
</dbReference>
<dbReference type="Proteomes" id="UP000325105">
    <property type="component" value="Unassembled WGS sequence"/>
</dbReference>
<proteinExistence type="predicted"/>
<accession>A0A5S5D4K6</accession>
<keyword evidence="2" id="KW-1185">Reference proteome</keyword>
<evidence type="ECO:0000313" key="2">
    <source>
        <dbReference type="Proteomes" id="UP000325105"/>
    </source>
</evidence>
<evidence type="ECO:0000313" key="1">
    <source>
        <dbReference type="EMBL" id="TYP90228.1"/>
    </source>
</evidence>
<protein>
    <submittedName>
        <fullName evidence="1">Uncharacterized protein</fullName>
    </submittedName>
</protein>
<comment type="caution">
    <text evidence="1">The sequence shown here is derived from an EMBL/GenBank/DDBJ whole genome shotgun (WGS) entry which is preliminary data.</text>
</comment>
<organism evidence="1 2">
    <name type="scientific">Sphingobacterium allocomposti</name>
    <dbReference type="NCBI Taxonomy" id="415956"/>
    <lineage>
        <taxon>Bacteria</taxon>
        <taxon>Pseudomonadati</taxon>
        <taxon>Bacteroidota</taxon>
        <taxon>Sphingobacteriia</taxon>
        <taxon>Sphingobacteriales</taxon>
        <taxon>Sphingobacteriaceae</taxon>
        <taxon>Sphingobacterium</taxon>
    </lineage>
</organism>
<sequence>MVLQQLKWNYRLIRKKNHLQEMKVVFIYAYAKIIS</sequence>
<dbReference type="AlphaFoldDB" id="A0A5S5D4K6"/>
<reference evidence="1 2" key="1">
    <citation type="submission" date="2019-07" db="EMBL/GenBank/DDBJ databases">
        <title>Genomic Encyclopedia of Archaeal and Bacterial Type Strains, Phase II (KMG-II): from individual species to whole genera.</title>
        <authorList>
            <person name="Goeker M."/>
        </authorList>
    </citation>
    <scope>NUCLEOTIDE SEQUENCE [LARGE SCALE GENOMIC DNA]</scope>
    <source>
        <strain evidence="1 2">DSM 18850</strain>
    </source>
</reference>
<gene>
    <name evidence="1" type="ORF">BC792_1248</name>
</gene>